<dbReference type="Pfam" id="PF26113">
    <property type="entry name" value="GH16_XgeA"/>
    <property type="match status" value="1"/>
</dbReference>
<name>A0A914D607_9BILA</name>
<dbReference type="WBParaSite" id="ACRNAN_scaffold1909.g21772.t1">
    <property type="protein sequence ID" value="ACRNAN_scaffold1909.g21772.t1"/>
    <property type="gene ID" value="ACRNAN_scaffold1909.g21772"/>
</dbReference>
<accession>A0A914D607</accession>
<keyword evidence="1" id="KW-1185">Reference proteome</keyword>
<dbReference type="InterPro" id="IPR013320">
    <property type="entry name" value="ConA-like_dom_sf"/>
</dbReference>
<sequence length="277" mass="31286">MTPDANETYSIIKEYAAPNFFDDFWYDNRNGHVFGFSRFADNKTAWEEGLVAYRNNQVYIGADHTNIVPNNTWGRMSVRINSFQRYSSGLFLLSMDHLPVGPYATGSGWHSSPVWPAFWFVGESGTNGEFDAYEGFNPNDFAFVTLINWASWKWGNCTNLNNITSYYNGSGWDHNRMTLDTPHGTADMPFNNAGGGVYAVQWSYPDFIRTWTFVKPNVPADITNGSPNPNPDTWGQPHSYFPFGTNCNPNVINDVYMVLNIAFCNAPNQDFCLNTTG</sequence>
<reference evidence="2" key="1">
    <citation type="submission" date="2022-11" db="UniProtKB">
        <authorList>
            <consortium name="WormBaseParasite"/>
        </authorList>
    </citation>
    <scope>IDENTIFICATION</scope>
</reference>
<dbReference type="Proteomes" id="UP000887540">
    <property type="component" value="Unplaced"/>
</dbReference>
<protein>
    <submittedName>
        <fullName evidence="2">GH16 domain-containing protein</fullName>
    </submittedName>
</protein>
<proteinExistence type="predicted"/>
<evidence type="ECO:0000313" key="2">
    <source>
        <dbReference type="WBParaSite" id="ACRNAN_scaffold1909.g21772.t1"/>
    </source>
</evidence>
<organism evidence="1 2">
    <name type="scientific">Acrobeloides nanus</name>
    <dbReference type="NCBI Taxonomy" id="290746"/>
    <lineage>
        <taxon>Eukaryota</taxon>
        <taxon>Metazoa</taxon>
        <taxon>Ecdysozoa</taxon>
        <taxon>Nematoda</taxon>
        <taxon>Chromadorea</taxon>
        <taxon>Rhabditida</taxon>
        <taxon>Tylenchina</taxon>
        <taxon>Cephalobomorpha</taxon>
        <taxon>Cephaloboidea</taxon>
        <taxon>Cephalobidae</taxon>
        <taxon>Acrobeloides</taxon>
    </lineage>
</organism>
<evidence type="ECO:0000313" key="1">
    <source>
        <dbReference type="Proteomes" id="UP000887540"/>
    </source>
</evidence>
<dbReference type="AlphaFoldDB" id="A0A914D607"/>
<dbReference type="SUPFAM" id="SSF49899">
    <property type="entry name" value="Concanavalin A-like lectins/glucanases"/>
    <property type="match status" value="1"/>
</dbReference>
<dbReference type="Gene3D" id="2.60.120.200">
    <property type="match status" value="1"/>
</dbReference>